<name>A0A4Q2U844_9HYPH</name>
<dbReference type="PROSITE" id="PS51724">
    <property type="entry name" value="SPOR"/>
    <property type="match status" value="1"/>
</dbReference>
<reference evidence="3 4" key="1">
    <citation type="submission" date="2018-12" db="EMBL/GenBank/DDBJ databases">
        <authorList>
            <person name="Grouzdev D.S."/>
            <person name="Krutkina M.S."/>
        </authorList>
    </citation>
    <scope>NUCLEOTIDE SEQUENCE [LARGE SCALE GENOMIC DNA]</scope>
    <source>
        <strain evidence="3 4">RmlP026</strain>
    </source>
</reference>
<dbReference type="InterPro" id="IPR036680">
    <property type="entry name" value="SPOR-like_sf"/>
</dbReference>
<proteinExistence type="predicted"/>
<dbReference type="OrthoDB" id="7338235at2"/>
<feature type="region of interest" description="Disordered" evidence="1">
    <location>
        <begin position="334"/>
        <end position="368"/>
    </location>
</feature>
<organism evidence="3 4">
    <name type="scientific">Lichenibacterium minor</name>
    <dbReference type="NCBI Taxonomy" id="2316528"/>
    <lineage>
        <taxon>Bacteria</taxon>
        <taxon>Pseudomonadati</taxon>
        <taxon>Pseudomonadota</taxon>
        <taxon>Alphaproteobacteria</taxon>
        <taxon>Hyphomicrobiales</taxon>
        <taxon>Lichenihabitantaceae</taxon>
        <taxon>Lichenibacterium</taxon>
    </lineage>
</organism>
<feature type="compositionally biased region" description="Basic and acidic residues" evidence="1">
    <location>
        <begin position="39"/>
        <end position="48"/>
    </location>
</feature>
<dbReference type="Proteomes" id="UP000290759">
    <property type="component" value="Unassembled WGS sequence"/>
</dbReference>
<feature type="domain" description="SPOR" evidence="2">
    <location>
        <begin position="471"/>
        <end position="554"/>
    </location>
</feature>
<gene>
    <name evidence="3" type="ORF">D3273_05325</name>
</gene>
<evidence type="ECO:0000259" key="2">
    <source>
        <dbReference type="PROSITE" id="PS51724"/>
    </source>
</evidence>
<accession>A0A4Q2U844</accession>
<comment type="caution">
    <text evidence="3">The sequence shown here is derived from an EMBL/GenBank/DDBJ whole genome shotgun (WGS) entry which is preliminary data.</text>
</comment>
<evidence type="ECO:0000313" key="4">
    <source>
        <dbReference type="Proteomes" id="UP000290759"/>
    </source>
</evidence>
<evidence type="ECO:0000313" key="3">
    <source>
        <dbReference type="EMBL" id="RYC32889.1"/>
    </source>
</evidence>
<dbReference type="Gene3D" id="3.30.70.1070">
    <property type="entry name" value="Sporulation related repeat"/>
    <property type="match status" value="1"/>
</dbReference>
<dbReference type="EMBL" id="QYBB01000004">
    <property type="protein sequence ID" value="RYC32889.1"/>
    <property type="molecule type" value="Genomic_DNA"/>
</dbReference>
<dbReference type="AlphaFoldDB" id="A0A4Q2U844"/>
<feature type="compositionally biased region" description="Basic and acidic residues" evidence="1">
    <location>
        <begin position="149"/>
        <end position="175"/>
    </location>
</feature>
<feature type="compositionally biased region" description="Basic and acidic residues" evidence="1">
    <location>
        <begin position="95"/>
        <end position="106"/>
    </location>
</feature>
<feature type="compositionally biased region" description="Basic and acidic residues" evidence="1">
    <location>
        <begin position="117"/>
        <end position="141"/>
    </location>
</feature>
<feature type="region of interest" description="Disordered" evidence="1">
    <location>
        <begin position="81"/>
        <end position="175"/>
    </location>
</feature>
<feature type="compositionally biased region" description="Basic and acidic residues" evidence="1">
    <location>
        <begin position="232"/>
        <end position="244"/>
    </location>
</feature>
<protein>
    <submittedName>
        <fullName evidence="3">SPOR domain-containing protein</fullName>
    </submittedName>
</protein>
<evidence type="ECO:0000256" key="1">
    <source>
        <dbReference type="SAM" id="MobiDB-lite"/>
    </source>
</evidence>
<sequence>MYGCPPPPSRGTGRGEAWWIHLPGRWDSVRRGCSMSEAARSRRDDTRYEPQMAAPGRDASQGHADPLAELARLVGQDDPFRSVFRPASPGMAAERTADGEGPRYLRDAPYPVGGEPHGTEATHDGHEHHHDDGHGHADPAYDGHAYADGYHHDPAHADAAHHGHDAHHGQHAYDDRGYDDRAYAAEHEAHHDDAAYADERYATEAAAASTLPDIWAQSGDGAEAGGPSLAHGEIRDGIGADRRSSPRRPLAVLAAVLVLTGGGLAASFLVKGPSTPGAAAAGSGRTAPTIMAATGPTKVKVEGANATAPEDQDAALLNKNGNVSSGPVKIVSSQEQPVDLGQLPRTSDLADGARPLPAPTPSPFPEPKKVKTFVVHPDGTMLSADGAPSSTAGGVAAAPDGSGSALPATPKTASNGGTTPRSAAPADAIAALTALPTDAAGAAPARPARQPASPGAKLASAKPNDTADAPTASAGGYGVQLASSPVEADANAAFAKLKKRFPTQLGALTASVHKAETGDKPVYRVRVGSMSQDDAKALCAQLQGAGGSCFVVHN</sequence>
<feature type="compositionally biased region" description="Low complexity" evidence="1">
    <location>
        <begin position="440"/>
        <end position="456"/>
    </location>
</feature>
<dbReference type="Pfam" id="PF05036">
    <property type="entry name" value="SPOR"/>
    <property type="match status" value="1"/>
</dbReference>
<feature type="region of interest" description="Disordered" evidence="1">
    <location>
        <begin position="30"/>
        <end position="63"/>
    </location>
</feature>
<feature type="region of interest" description="Disordered" evidence="1">
    <location>
        <begin position="440"/>
        <end position="472"/>
    </location>
</feature>
<dbReference type="InterPro" id="IPR007730">
    <property type="entry name" value="SPOR-like_dom"/>
</dbReference>
<feature type="compositionally biased region" description="Pro residues" evidence="1">
    <location>
        <begin position="356"/>
        <end position="365"/>
    </location>
</feature>
<dbReference type="GO" id="GO:0042834">
    <property type="term" value="F:peptidoglycan binding"/>
    <property type="evidence" value="ECO:0007669"/>
    <property type="project" value="InterPro"/>
</dbReference>
<dbReference type="SUPFAM" id="SSF110997">
    <property type="entry name" value="Sporulation related repeat"/>
    <property type="match status" value="1"/>
</dbReference>
<reference evidence="3 4" key="2">
    <citation type="submission" date="2019-02" db="EMBL/GenBank/DDBJ databases">
        <title>'Lichenibacterium ramalinii' gen. nov. sp. nov., 'Lichenibacterium minor' gen. nov. sp. nov.</title>
        <authorList>
            <person name="Pankratov T."/>
        </authorList>
    </citation>
    <scope>NUCLEOTIDE SEQUENCE [LARGE SCALE GENOMIC DNA]</scope>
    <source>
        <strain evidence="3 4">RmlP026</strain>
    </source>
</reference>
<feature type="region of interest" description="Disordered" evidence="1">
    <location>
        <begin position="217"/>
        <end position="245"/>
    </location>
</feature>
<feature type="region of interest" description="Disordered" evidence="1">
    <location>
        <begin position="381"/>
        <end position="423"/>
    </location>
</feature>
<keyword evidence="4" id="KW-1185">Reference proteome</keyword>